<protein>
    <submittedName>
        <fullName evidence="2">Uncharacterized protein</fullName>
    </submittedName>
</protein>
<comment type="caution">
    <text evidence="2">The sequence shown here is derived from an EMBL/GenBank/DDBJ whole genome shotgun (WGS) entry which is preliminary data.</text>
</comment>
<name>A0A196SMT1_BLAHN</name>
<evidence type="ECO:0000313" key="2">
    <source>
        <dbReference type="EMBL" id="OAO17566.1"/>
    </source>
</evidence>
<feature type="transmembrane region" description="Helical" evidence="1">
    <location>
        <begin position="12"/>
        <end position="31"/>
    </location>
</feature>
<keyword evidence="1" id="KW-0812">Transmembrane</keyword>
<proteinExistence type="predicted"/>
<reference evidence="2 3" key="1">
    <citation type="submission" date="2016-05" db="EMBL/GenBank/DDBJ databases">
        <title>Nuclear genome of Blastocystis sp. subtype 1 NandII.</title>
        <authorList>
            <person name="Gentekaki E."/>
            <person name="Curtis B."/>
            <person name="Stairs C."/>
            <person name="Eme L."/>
            <person name="Herman E."/>
            <person name="Klimes V."/>
            <person name="Arias M.C."/>
            <person name="Elias M."/>
            <person name="Hilliou F."/>
            <person name="Klute M."/>
            <person name="Malik S.-B."/>
            <person name="Pightling A."/>
            <person name="Rachubinski R."/>
            <person name="Salas D."/>
            <person name="Schlacht A."/>
            <person name="Suga H."/>
            <person name="Archibald J."/>
            <person name="Ball S.G."/>
            <person name="Clark G."/>
            <person name="Dacks J."/>
            <person name="Van Der Giezen M."/>
            <person name="Tsaousis A."/>
            <person name="Roger A."/>
        </authorList>
    </citation>
    <scope>NUCLEOTIDE SEQUENCE [LARGE SCALE GENOMIC DNA]</scope>
    <source>
        <strain evidence="3">ATCC 50177 / NandII</strain>
    </source>
</reference>
<evidence type="ECO:0000256" key="1">
    <source>
        <dbReference type="SAM" id="Phobius"/>
    </source>
</evidence>
<keyword evidence="1" id="KW-1133">Transmembrane helix</keyword>
<dbReference type="EMBL" id="LXWW01000025">
    <property type="protein sequence ID" value="OAO17566.1"/>
    <property type="molecule type" value="Genomic_DNA"/>
</dbReference>
<keyword evidence="1" id="KW-0472">Membrane</keyword>
<organism evidence="2 3">
    <name type="scientific">Blastocystis sp. subtype 1 (strain ATCC 50177 / NandII)</name>
    <dbReference type="NCBI Taxonomy" id="478820"/>
    <lineage>
        <taxon>Eukaryota</taxon>
        <taxon>Sar</taxon>
        <taxon>Stramenopiles</taxon>
        <taxon>Bigyra</taxon>
        <taxon>Opalozoa</taxon>
        <taxon>Opalinata</taxon>
        <taxon>Blastocystidae</taxon>
        <taxon>Blastocystis</taxon>
    </lineage>
</organism>
<dbReference type="OrthoDB" id="6046730at2759"/>
<dbReference type="Proteomes" id="UP000078348">
    <property type="component" value="Unassembled WGS sequence"/>
</dbReference>
<keyword evidence="3" id="KW-1185">Reference proteome</keyword>
<gene>
    <name evidence="2" type="ORF">AV274_0705</name>
</gene>
<accession>A0A196SMT1</accession>
<evidence type="ECO:0000313" key="3">
    <source>
        <dbReference type="Proteomes" id="UP000078348"/>
    </source>
</evidence>
<sequence>MSFVTAAMPRKWNGILLLVMIMAFFFVLISIDISRKCAWIDNQRSYQPIDGMMSSRVSKYKLCIATTMGSPSSDVKRQINYNTILSLKSLGEDVFPVVITTDRDYIHFCDMHGIYSTQAIETNPYGFPFFSSILNTLFTLRDGFSAVECSFYGYVNADILLDSRMGEVLSLVKQSQLEGKLSASLLLVGRRTNVNVAESAFFKWVSAEESFSQLRELYFQNEQFMGLAMDYFLFTRNTFSRDFLPSVVVGRDMIDSYIYHYCYSHANVSVVDLSEGLFAIHQTGKEGNWGNKWSVRSQEDDKWNKRVLAAPFKSTVLYKSTFLSPFRVLRKTDGTLELVKDSAMDDEYNEEAASFLETYLKGKKCVLYENGRISGKLMRFCRSSVVQFHDTNMIAHRTVKWLPKTVQNLDKMEREGERKSSTCLCLKNYLLRPFRKEAGFRPLSQEVIVLNGPCRVPFLLVASSLLSDGVVVIVQGAELEKYQLVESEAVLQYYSVVDRFPMERDARTGGLLVLRRNGRQMKKDDEFYSYAQLFF</sequence>
<dbReference type="AlphaFoldDB" id="A0A196SMT1"/>